<feature type="coiled-coil region" evidence="1">
    <location>
        <begin position="350"/>
        <end position="381"/>
    </location>
</feature>
<evidence type="ECO:0000313" key="4">
    <source>
        <dbReference type="Proteomes" id="UP001515480"/>
    </source>
</evidence>
<organism evidence="3 4">
    <name type="scientific">Prymnesium parvum</name>
    <name type="common">Toxic golden alga</name>
    <dbReference type="NCBI Taxonomy" id="97485"/>
    <lineage>
        <taxon>Eukaryota</taxon>
        <taxon>Haptista</taxon>
        <taxon>Haptophyta</taxon>
        <taxon>Prymnesiophyceae</taxon>
        <taxon>Prymnesiales</taxon>
        <taxon>Prymnesiaceae</taxon>
        <taxon>Prymnesium</taxon>
    </lineage>
</organism>
<comment type="caution">
    <text evidence="3">The sequence shown here is derived from an EMBL/GenBank/DDBJ whole genome shotgun (WGS) entry which is preliminary data.</text>
</comment>
<reference evidence="3 4" key="1">
    <citation type="journal article" date="2024" name="Science">
        <title>Giant polyketide synthase enzymes in the biosynthesis of giant marine polyether toxins.</title>
        <authorList>
            <person name="Fallon T.R."/>
            <person name="Shende V.V."/>
            <person name="Wierzbicki I.H."/>
            <person name="Pendleton A.L."/>
            <person name="Watervoot N.F."/>
            <person name="Auber R.P."/>
            <person name="Gonzalez D.J."/>
            <person name="Wisecaver J.H."/>
            <person name="Moore B.S."/>
        </authorList>
    </citation>
    <scope>NUCLEOTIDE SEQUENCE [LARGE SCALE GENOMIC DNA]</scope>
    <source>
        <strain evidence="3 4">12B1</strain>
    </source>
</reference>
<dbReference type="EMBL" id="JBGBPQ010000004">
    <property type="protein sequence ID" value="KAL1525082.1"/>
    <property type="molecule type" value="Genomic_DNA"/>
</dbReference>
<dbReference type="AlphaFoldDB" id="A0AB34JVI3"/>
<feature type="coiled-coil region" evidence="1">
    <location>
        <begin position="162"/>
        <end position="278"/>
    </location>
</feature>
<protein>
    <submittedName>
        <fullName evidence="3">Uncharacterized protein</fullName>
    </submittedName>
</protein>
<evidence type="ECO:0000256" key="2">
    <source>
        <dbReference type="SAM" id="MobiDB-lite"/>
    </source>
</evidence>
<name>A0AB34JVI3_PRYPA</name>
<feature type="region of interest" description="Disordered" evidence="2">
    <location>
        <begin position="557"/>
        <end position="598"/>
    </location>
</feature>
<evidence type="ECO:0000256" key="1">
    <source>
        <dbReference type="SAM" id="Coils"/>
    </source>
</evidence>
<sequence length="818" mass="87518">MEDWEDVSHPPLDPEQLSHLESMDPANRFQLGHAMQRMAGILLNTTISITTAPVAAEPYTPFDERQVGYHAPYHEGSEDLHESGTGLVPYCTPEEGSFQGDDDESKCDEAEEEAQLAATAANAAAAAAMSQGLVAQAMGKLRSMQRAATEAADAADAQSERLRCARARRALQSRQLEELAAEAEALQAEEATLQATLARRRAAQRADEAILADHLAQVASERSRAQRVLRDAIERVGTARARLVQLEGETGAHRGEANANAVRELTEAQAALAQRQAEEGAREAMRRSCIETEQKAYERNADLAAIDAEAAQASVDAIHMRLEGKKRQAELLRRQLEDGAAIEAVEAPAAELAKQQAARLQREFNEAAAVLRAERERAQRAMSMAAAAANASLRAMARGDRGALPLDAIESDLQSQLQAAAHEVKQWRCAVEAMQQMQDVVVVHIERSGEAPPASSAGGTVVLPYRPGDEGTNFTLSLASRIRNASLRLEQLATKRLQEFAPEWLATSSGSGAAAGAALVGAGVGLVAFGPVAGTALATGAGAAAYAARRHAEHLSSSAKDRFPLSRPISEGSKAAEAIPERQLEQSRGPRDLRHSSDCRSSILDSSMLARQHDMSASEVAEATPLLYAYSNSSIYEPYTPLPGELSHSIGDTTLAAGPTAESIEHADAAFSFRSEGIGTTHRHTWFYADELPTSLGDEHLRASMPIPPLVGADACEGDKSLPQESETCVLPAELDHRCDEEAAAADSIAEEVRTADSNENPHKGGGACTDQHCVVDGRPGALLSTEFGTRSDDKLQLRLLTCVVDSCEVRVEIDWLC</sequence>
<gene>
    <name evidence="3" type="ORF">AB1Y20_019955</name>
</gene>
<feature type="compositionally biased region" description="Basic and acidic residues" evidence="2">
    <location>
        <begin position="579"/>
        <end position="598"/>
    </location>
</feature>
<dbReference type="Proteomes" id="UP001515480">
    <property type="component" value="Unassembled WGS sequence"/>
</dbReference>
<keyword evidence="1" id="KW-0175">Coiled coil</keyword>
<proteinExistence type="predicted"/>
<evidence type="ECO:0000313" key="3">
    <source>
        <dbReference type="EMBL" id="KAL1525082.1"/>
    </source>
</evidence>
<accession>A0AB34JVI3</accession>
<keyword evidence="4" id="KW-1185">Reference proteome</keyword>